<dbReference type="Proteomes" id="UP000410492">
    <property type="component" value="Unassembled WGS sequence"/>
</dbReference>
<dbReference type="AlphaFoldDB" id="A0A653CZE3"/>
<protein>
    <submittedName>
        <fullName evidence="1">Uncharacterized protein</fullName>
    </submittedName>
</protein>
<evidence type="ECO:0000313" key="1">
    <source>
        <dbReference type="EMBL" id="VEN53237.1"/>
    </source>
</evidence>
<accession>A0A653CZE3</accession>
<evidence type="ECO:0000313" key="2">
    <source>
        <dbReference type="Proteomes" id="UP000410492"/>
    </source>
</evidence>
<proteinExistence type="predicted"/>
<name>A0A653CZE3_CALMS</name>
<organism evidence="1 2">
    <name type="scientific">Callosobruchus maculatus</name>
    <name type="common">Southern cowpea weevil</name>
    <name type="synonym">Pulse bruchid</name>
    <dbReference type="NCBI Taxonomy" id="64391"/>
    <lineage>
        <taxon>Eukaryota</taxon>
        <taxon>Metazoa</taxon>
        <taxon>Ecdysozoa</taxon>
        <taxon>Arthropoda</taxon>
        <taxon>Hexapoda</taxon>
        <taxon>Insecta</taxon>
        <taxon>Pterygota</taxon>
        <taxon>Neoptera</taxon>
        <taxon>Endopterygota</taxon>
        <taxon>Coleoptera</taxon>
        <taxon>Polyphaga</taxon>
        <taxon>Cucujiformia</taxon>
        <taxon>Chrysomeloidea</taxon>
        <taxon>Chrysomelidae</taxon>
        <taxon>Bruchinae</taxon>
        <taxon>Bruchini</taxon>
        <taxon>Callosobruchus</taxon>
    </lineage>
</organism>
<dbReference type="OrthoDB" id="9989112at2759"/>
<keyword evidence="2" id="KW-1185">Reference proteome</keyword>
<sequence length="27" mass="3195">MGHSRPREIQDNNQYLLQGYTWSNSSI</sequence>
<gene>
    <name evidence="1" type="ORF">CALMAC_LOCUS13106</name>
</gene>
<dbReference type="EMBL" id="CAACVG010009433">
    <property type="protein sequence ID" value="VEN53237.1"/>
    <property type="molecule type" value="Genomic_DNA"/>
</dbReference>
<reference evidence="1 2" key="1">
    <citation type="submission" date="2019-01" db="EMBL/GenBank/DDBJ databases">
        <authorList>
            <person name="Sayadi A."/>
        </authorList>
    </citation>
    <scope>NUCLEOTIDE SEQUENCE [LARGE SCALE GENOMIC DNA]</scope>
</reference>